<dbReference type="PROSITE" id="PS50249">
    <property type="entry name" value="MPN"/>
    <property type="match status" value="1"/>
</dbReference>
<name>A0A514CFW1_9BACT</name>
<evidence type="ECO:0000256" key="3">
    <source>
        <dbReference type="ARBA" id="ARBA00022801"/>
    </source>
</evidence>
<keyword evidence="3" id="KW-0378">Hydrolase</keyword>
<reference evidence="7 8" key="1">
    <citation type="submission" date="2019-06" db="EMBL/GenBank/DDBJ databases">
        <title>Echinicola alkalisoli sp. nov. isolated from saline soil.</title>
        <authorList>
            <person name="Sun J.-Q."/>
            <person name="Xu L."/>
        </authorList>
    </citation>
    <scope>NUCLEOTIDE SEQUENCE [LARGE SCALE GENOMIC DNA]</scope>
    <source>
        <strain evidence="7 8">LN3S3</strain>
    </source>
</reference>
<dbReference type="RefSeq" id="WP_141613961.1">
    <property type="nucleotide sequence ID" value="NZ_CP041253.1"/>
</dbReference>
<dbReference type="InterPro" id="IPR037518">
    <property type="entry name" value="MPN"/>
</dbReference>
<organism evidence="7 8">
    <name type="scientific">Echinicola soli</name>
    <dbReference type="NCBI Taxonomy" id="2591634"/>
    <lineage>
        <taxon>Bacteria</taxon>
        <taxon>Pseudomonadati</taxon>
        <taxon>Bacteroidota</taxon>
        <taxon>Cytophagia</taxon>
        <taxon>Cytophagales</taxon>
        <taxon>Cyclobacteriaceae</taxon>
        <taxon>Echinicola</taxon>
    </lineage>
</organism>
<keyword evidence="8" id="KW-1185">Reference proteome</keyword>
<dbReference type="OrthoDB" id="9804482at2"/>
<keyword evidence="4" id="KW-0862">Zinc</keyword>
<dbReference type="AlphaFoldDB" id="A0A514CFW1"/>
<dbReference type="GO" id="GO:0006508">
    <property type="term" value="P:proteolysis"/>
    <property type="evidence" value="ECO:0007669"/>
    <property type="project" value="UniProtKB-KW"/>
</dbReference>
<evidence type="ECO:0000256" key="5">
    <source>
        <dbReference type="ARBA" id="ARBA00023049"/>
    </source>
</evidence>
<dbReference type="KEGG" id="echi:FKX85_06525"/>
<dbReference type="InterPro" id="IPR001405">
    <property type="entry name" value="UPF0758"/>
</dbReference>
<keyword evidence="2" id="KW-0479">Metal-binding</keyword>
<dbReference type="GO" id="GO:0046872">
    <property type="term" value="F:metal ion binding"/>
    <property type="evidence" value="ECO:0007669"/>
    <property type="project" value="UniProtKB-KW"/>
</dbReference>
<dbReference type="InterPro" id="IPR025657">
    <property type="entry name" value="RadC_JAB"/>
</dbReference>
<keyword evidence="5" id="KW-0482">Metalloprotease</keyword>
<evidence type="ECO:0000259" key="6">
    <source>
        <dbReference type="PROSITE" id="PS50249"/>
    </source>
</evidence>
<evidence type="ECO:0000256" key="2">
    <source>
        <dbReference type="ARBA" id="ARBA00022723"/>
    </source>
</evidence>
<evidence type="ECO:0000313" key="8">
    <source>
        <dbReference type="Proteomes" id="UP000316614"/>
    </source>
</evidence>
<dbReference type="PANTHER" id="PTHR30471">
    <property type="entry name" value="DNA REPAIR PROTEIN RADC"/>
    <property type="match status" value="1"/>
</dbReference>
<evidence type="ECO:0000256" key="4">
    <source>
        <dbReference type="ARBA" id="ARBA00022833"/>
    </source>
</evidence>
<dbReference type="PANTHER" id="PTHR30471:SF3">
    <property type="entry name" value="UPF0758 PROTEIN YEES-RELATED"/>
    <property type="match status" value="1"/>
</dbReference>
<protein>
    <submittedName>
        <fullName evidence="7">DNA repair protein</fullName>
    </submittedName>
</protein>
<evidence type="ECO:0000256" key="1">
    <source>
        <dbReference type="ARBA" id="ARBA00022670"/>
    </source>
</evidence>
<accession>A0A514CFW1</accession>
<feature type="domain" description="MPN" evidence="6">
    <location>
        <begin position="31"/>
        <end position="156"/>
    </location>
</feature>
<proteinExistence type="predicted"/>
<dbReference type="Pfam" id="PF04002">
    <property type="entry name" value="RadC"/>
    <property type="match status" value="1"/>
</dbReference>
<gene>
    <name evidence="7" type="ORF">FKX85_06525</name>
</gene>
<keyword evidence="1" id="KW-0645">Protease</keyword>
<dbReference type="Proteomes" id="UP000316614">
    <property type="component" value="Chromosome"/>
</dbReference>
<dbReference type="GO" id="GO:0008237">
    <property type="term" value="F:metallopeptidase activity"/>
    <property type="evidence" value="ECO:0007669"/>
    <property type="project" value="UniProtKB-KW"/>
</dbReference>
<evidence type="ECO:0000313" key="7">
    <source>
        <dbReference type="EMBL" id="QDH78707.1"/>
    </source>
</evidence>
<sequence length="156" mass="16823">MDTNNKNIVLSQVAEITLSYYPNSRVSEKPQIVSSLAANRIFRANWDASKLGFIEEFKVMLLNGVNRVLGIINVSSGGTSGTIVDMKLIFAAAMKASATSLILAHNHPGGTLKPSDRDVKVTEKLVKAGDLLDLPVIDHTIITVEGYYSFADMGGL</sequence>
<dbReference type="Gene3D" id="3.40.140.10">
    <property type="entry name" value="Cytidine Deaminase, domain 2"/>
    <property type="match status" value="1"/>
</dbReference>
<dbReference type="CDD" id="cd08071">
    <property type="entry name" value="MPN_DUF2466"/>
    <property type="match status" value="1"/>
</dbReference>
<dbReference type="EMBL" id="CP041253">
    <property type="protein sequence ID" value="QDH78707.1"/>
    <property type="molecule type" value="Genomic_DNA"/>
</dbReference>